<proteinExistence type="predicted"/>
<evidence type="ECO:0000313" key="1">
    <source>
        <dbReference type="EMBL" id="RUL89717.1"/>
    </source>
</evidence>
<name>A0A432MRV2_9BACT</name>
<sequence length="115" mass="13015">MQRHMDHFRDAKLLLDNQPILEGFEGYIGSREKSGRRKEWHGYFLAEATVHLDPEQKYTLVLGDGTTAMIRGSDIAACEADGGTRHAVEFYVVGDLRGTGRRHHGLEHEARRPLS</sequence>
<dbReference type="GO" id="GO:0016787">
    <property type="term" value="F:hydrolase activity"/>
    <property type="evidence" value="ECO:0007669"/>
    <property type="project" value="UniProtKB-KW"/>
</dbReference>
<dbReference type="RefSeq" id="WP_126723392.1">
    <property type="nucleotide sequence ID" value="NZ_RYZH01000001.1"/>
</dbReference>
<keyword evidence="2" id="KW-1185">Reference proteome</keyword>
<accession>A0A432MRV2</accession>
<protein>
    <submittedName>
        <fullName evidence="1">HAD family hydrolase</fullName>
    </submittedName>
</protein>
<reference evidence="1 2" key="2">
    <citation type="submission" date="2019-01" db="EMBL/GenBank/DDBJ databases">
        <title>Tautonia sociabilis, a novel thermotolerant planctomycete of Isosphaeraceae family, isolated from a 4000 m deep subterranean habitat.</title>
        <authorList>
            <person name="Kovaleva O.L."/>
            <person name="Elcheninov A.G."/>
            <person name="Van Heerden E."/>
            <person name="Toshchakov S.V."/>
            <person name="Novikov A."/>
            <person name="Bonch-Osmolovskaya E.A."/>
            <person name="Kublanov I.V."/>
        </authorList>
    </citation>
    <scope>NUCLEOTIDE SEQUENCE [LARGE SCALE GENOMIC DNA]</scope>
    <source>
        <strain evidence="1 2">GM2012</strain>
    </source>
</reference>
<dbReference type="AlphaFoldDB" id="A0A432MRV2"/>
<keyword evidence="1" id="KW-0378">Hydrolase</keyword>
<reference evidence="1 2" key="1">
    <citation type="submission" date="2018-12" db="EMBL/GenBank/DDBJ databases">
        <authorList>
            <person name="Toschakov S.V."/>
        </authorList>
    </citation>
    <scope>NUCLEOTIDE SEQUENCE [LARGE SCALE GENOMIC DNA]</scope>
    <source>
        <strain evidence="1 2">GM2012</strain>
    </source>
</reference>
<dbReference type="OrthoDB" id="9840371at2"/>
<dbReference type="CDD" id="cd01427">
    <property type="entry name" value="HAD_like"/>
    <property type="match status" value="1"/>
</dbReference>
<dbReference type="EMBL" id="RYZH01000001">
    <property type="protein sequence ID" value="RUL89717.1"/>
    <property type="molecule type" value="Genomic_DNA"/>
</dbReference>
<evidence type="ECO:0000313" key="2">
    <source>
        <dbReference type="Proteomes" id="UP000280296"/>
    </source>
</evidence>
<organism evidence="1 2">
    <name type="scientific">Tautonia sociabilis</name>
    <dbReference type="NCBI Taxonomy" id="2080755"/>
    <lineage>
        <taxon>Bacteria</taxon>
        <taxon>Pseudomonadati</taxon>
        <taxon>Planctomycetota</taxon>
        <taxon>Planctomycetia</taxon>
        <taxon>Isosphaerales</taxon>
        <taxon>Isosphaeraceae</taxon>
        <taxon>Tautonia</taxon>
    </lineage>
</organism>
<comment type="caution">
    <text evidence="1">The sequence shown here is derived from an EMBL/GenBank/DDBJ whole genome shotgun (WGS) entry which is preliminary data.</text>
</comment>
<dbReference type="Proteomes" id="UP000280296">
    <property type="component" value="Unassembled WGS sequence"/>
</dbReference>
<gene>
    <name evidence="1" type="ORF">TsocGM_00700</name>
</gene>